<dbReference type="InterPro" id="IPR051130">
    <property type="entry name" value="Mito_struct-func_regulator"/>
</dbReference>
<dbReference type="InterPro" id="IPR000719">
    <property type="entry name" value="Prot_kinase_dom"/>
</dbReference>
<keyword evidence="1" id="KW-0812">Transmembrane</keyword>
<evidence type="ECO:0000313" key="3">
    <source>
        <dbReference type="EMBL" id="VVU94585.1"/>
    </source>
</evidence>
<dbReference type="InterPro" id="IPR011009">
    <property type="entry name" value="Kinase-like_dom_sf"/>
</dbReference>
<keyword evidence="1" id="KW-0472">Membrane</keyword>
<accession>A0A5E8CL36</accession>
<dbReference type="CDD" id="cd05121">
    <property type="entry name" value="ABC1_ADCK3-like"/>
    <property type="match status" value="1"/>
</dbReference>
<sequence>MTGFVKSRFVYQDMSKLEKFLFIMPFLYIIIYLTDLALTEGRNVNYKLIFYILLFSVSSRFYLPVYRSSVFAFTAIPGLMAYRKEEKKEVNQQNFTKLHKKYAPKTLSVIKKLGGIFYKMGQIFGSRGDISPLEYQETMACLLDNVPSKPFPKIKSKLETILPLLDSIEETAMASASIGQVHKGIYQGNQIVIKVLYPNIESQTKADLWVVKTWSKFAMKTLKDNVDSFSEITLNEFDFRNEASVYKLMKQSINIENVYFPKVYNELVSKDVLVLEYVNGISLLNFIRSSNQEENRNMIIRVFNVMFNQIYKLGIFSTDPHPGNFLITTNNILVPLDFGQVGVLEEKEKEDFKDLMVSISLKQNFDQVLSKIGFSSKNNDSLFKSTYINGMYNTKYDFLSTFTDFENMTANDEWLTSPKNLGLVSKCITTLGGLCTLANIYDLSFADEFNKYLQTN</sequence>
<feature type="transmembrane region" description="Helical" evidence="1">
    <location>
        <begin position="20"/>
        <end position="38"/>
    </location>
</feature>
<dbReference type="PROSITE" id="PS50011">
    <property type="entry name" value="PROTEIN_KINASE_DOM"/>
    <property type="match status" value="1"/>
</dbReference>
<reference evidence="3" key="1">
    <citation type="submission" date="2019-09" db="EMBL/GenBank/DDBJ databases">
        <authorList>
            <person name="Needham M D."/>
        </authorList>
    </citation>
    <scope>NUCLEOTIDE SEQUENCE</scope>
</reference>
<organism evidence="3">
    <name type="scientific">seawater metagenome</name>
    <dbReference type="NCBI Taxonomy" id="1561972"/>
    <lineage>
        <taxon>unclassified sequences</taxon>
        <taxon>metagenomes</taxon>
        <taxon>ecological metagenomes</taxon>
    </lineage>
</organism>
<dbReference type="Pfam" id="PF03109">
    <property type="entry name" value="ABC1"/>
    <property type="match status" value="1"/>
</dbReference>
<keyword evidence="1" id="KW-1133">Transmembrane helix</keyword>
<evidence type="ECO:0000256" key="1">
    <source>
        <dbReference type="SAM" id="Phobius"/>
    </source>
</evidence>
<dbReference type="EMBL" id="CABVLZ010000001">
    <property type="protein sequence ID" value="VVU94585.1"/>
    <property type="molecule type" value="Genomic_DNA"/>
</dbReference>
<name>A0A5E8CL36_9ZZZZ</name>
<dbReference type="PANTHER" id="PTHR43173">
    <property type="entry name" value="ABC1 FAMILY PROTEIN"/>
    <property type="match status" value="1"/>
</dbReference>
<dbReference type="PANTHER" id="PTHR43173:SF34">
    <property type="entry name" value="ABC1 ATYPICAL KINASE-LIKE DOMAIN-CONTAINING PROTEIN"/>
    <property type="match status" value="1"/>
</dbReference>
<dbReference type="SUPFAM" id="SSF56112">
    <property type="entry name" value="Protein kinase-like (PK-like)"/>
    <property type="match status" value="1"/>
</dbReference>
<dbReference type="GO" id="GO:0005524">
    <property type="term" value="F:ATP binding"/>
    <property type="evidence" value="ECO:0007669"/>
    <property type="project" value="InterPro"/>
</dbReference>
<dbReference type="AlphaFoldDB" id="A0A5E8CL36"/>
<feature type="transmembrane region" description="Helical" evidence="1">
    <location>
        <begin position="44"/>
        <end position="63"/>
    </location>
</feature>
<evidence type="ECO:0000259" key="2">
    <source>
        <dbReference type="PROSITE" id="PS50011"/>
    </source>
</evidence>
<protein>
    <submittedName>
        <fullName evidence="3">ABC1 family</fullName>
    </submittedName>
</protein>
<dbReference type="InterPro" id="IPR004147">
    <property type="entry name" value="ABC1_dom"/>
</dbReference>
<proteinExistence type="predicted"/>
<dbReference type="Gene3D" id="1.10.510.10">
    <property type="entry name" value="Transferase(Phosphotransferase) domain 1"/>
    <property type="match status" value="1"/>
</dbReference>
<feature type="domain" description="Protein kinase" evidence="2">
    <location>
        <begin position="167"/>
        <end position="456"/>
    </location>
</feature>
<gene>
    <name evidence="3" type="ORF">CPAV1605_310</name>
</gene>
<dbReference type="GO" id="GO:0004672">
    <property type="term" value="F:protein kinase activity"/>
    <property type="evidence" value="ECO:0007669"/>
    <property type="project" value="InterPro"/>
</dbReference>